<proteinExistence type="predicted"/>
<evidence type="ECO:0000313" key="1">
    <source>
        <dbReference type="EMBL" id="NFV80972.1"/>
    </source>
</evidence>
<dbReference type="EMBL" id="JAAIYP010000038">
    <property type="protein sequence ID" value="NFV80972.1"/>
    <property type="molecule type" value="Genomic_DNA"/>
</dbReference>
<sequence>MDGANVVEPGFEDAIKEVEAVVAEFDERTKDEHQSQREKNLALYAALERAFVFHNTWGDKPQYADLLQRKGVKAAARGKKASRFLPTVKAFFDPDLDGFAPIDEDGKAAKNRRQKAVSTYSAALELAAAKRPNDVAAFIEDVRGVEEARKLWGQLQSETDEAKKAVAEAKETRQKTFDAGLAALMATKTASLPRDEALKGKVALAAVYFDDAGVAHFLGTPAEDDSKTLLEKFVIANAPEKAKSKRGRKPGTLNSNSSKTALDRLLKLFNASKLSQTKVMIKIINGEDGCEVRVSQNSRNTCMLKARLIRQDYLPPGTYWFGTRAIGFMKKFALLGKFGAKFTIDGPSELDSVRATVAITATNYDAAVAAYDEAKSIKWSERDLVPGTTSYITRGEDSLTVRFETVIDKMARVEVDEAKWATVPLEGAFADWYAATLGIAKDKADSRLRKAIHGEATLMKVTAHEWALLDEQGTIEPVHHFTSPIGDGKLATEIKVAAGEIQAAIKSVKELAPGGEVTLSLVNKLVRVSAATDRNAAEIFIPSQTNNKRHAEYTVFEPVPVAST</sequence>
<organism evidence="1 2">
    <name type="scientific">Magnetospirillum aberrantis SpK</name>
    <dbReference type="NCBI Taxonomy" id="908842"/>
    <lineage>
        <taxon>Bacteria</taxon>
        <taxon>Pseudomonadati</taxon>
        <taxon>Pseudomonadota</taxon>
        <taxon>Alphaproteobacteria</taxon>
        <taxon>Rhodospirillales</taxon>
        <taxon>Rhodospirillaceae</taxon>
        <taxon>Magnetospirillum</taxon>
    </lineage>
</organism>
<dbReference type="RefSeq" id="WP_163680145.1">
    <property type="nucleotide sequence ID" value="NZ_JAAIYP010000038.1"/>
</dbReference>
<accession>A0A7C9UXL8</accession>
<keyword evidence="2" id="KW-1185">Reference proteome</keyword>
<name>A0A7C9UXL8_9PROT</name>
<protein>
    <submittedName>
        <fullName evidence="1">Uncharacterized protein</fullName>
    </submittedName>
</protein>
<reference evidence="1 2" key="1">
    <citation type="submission" date="2020-02" db="EMBL/GenBank/DDBJ databases">
        <authorList>
            <person name="Dziuba M."/>
            <person name="Kuznetsov B."/>
            <person name="Mardanov A."/>
            <person name="Ravin N."/>
            <person name="Grouzdev D."/>
        </authorList>
    </citation>
    <scope>NUCLEOTIDE SEQUENCE [LARGE SCALE GENOMIC DNA]</scope>
    <source>
        <strain evidence="1 2">SpK</strain>
    </source>
</reference>
<evidence type="ECO:0000313" key="2">
    <source>
        <dbReference type="Proteomes" id="UP000480684"/>
    </source>
</evidence>
<dbReference type="Proteomes" id="UP000480684">
    <property type="component" value="Unassembled WGS sequence"/>
</dbReference>
<gene>
    <name evidence="1" type="ORF">G4223_12715</name>
</gene>
<comment type="caution">
    <text evidence="1">The sequence shown here is derived from an EMBL/GenBank/DDBJ whole genome shotgun (WGS) entry which is preliminary data.</text>
</comment>
<dbReference type="AlphaFoldDB" id="A0A7C9UXL8"/>